<organism evidence="1 2">
    <name type="scientific">Paenirhodobacter ferrireducens</name>
    <dbReference type="NCBI Taxonomy" id="1215032"/>
    <lineage>
        <taxon>Bacteria</taxon>
        <taxon>Pseudomonadati</taxon>
        <taxon>Pseudomonadota</taxon>
        <taxon>Alphaproteobacteria</taxon>
        <taxon>Rhodobacterales</taxon>
        <taxon>Rhodobacter group</taxon>
        <taxon>Paenirhodobacter</taxon>
    </lineage>
</organism>
<evidence type="ECO:0000313" key="2">
    <source>
        <dbReference type="Proteomes" id="UP000286594"/>
    </source>
</evidence>
<gene>
    <name evidence="1" type="ORF">EOW65_17670</name>
</gene>
<dbReference type="RefSeq" id="WP_128151669.1">
    <property type="nucleotide sequence ID" value="NZ_SAVB01000027.1"/>
</dbReference>
<dbReference type="AlphaFoldDB" id="A0A443L7B8"/>
<sequence>MSDMFKFTPVKMGTPEDNLRFAISILQTHILATDTGLNADVMFGGYRSDRLDLEAVVSMLAALIDVIDSVNWEVD</sequence>
<accession>A0A443L7B8</accession>
<comment type="caution">
    <text evidence="1">The sequence shown here is derived from an EMBL/GenBank/DDBJ whole genome shotgun (WGS) entry which is preliminary data.</text>
</comment>
<proteinExistence type="predicted"/>
<name>A0A443L7B8_9RHOB</name>
<protein>
    <submittedName>
        <fullName evidence="1">Uncharacterized protein</fullName>
    </submittedName>
</protein>
<dbReference type="Proteomes" id="UP000286594">
    <property type="component" value="Unassembled WGS sequence"/>
</dbReference>
<reference evidence="1 2" key="1">
    <citation type="submission" date="2019-01" db="EMBL/GenBank/DDBJ databases">
        <title>Sinorhodobacter populi sp. nov. isolated from the symptomatic bark tissue of Populus euramericana canker.</title>
        <authorList>
            <person name="Xu G."/>
        </authorList>
    </citation>
    <scope>NUCLEOTIDE SEQUENCE [LARGE SCALE GENOMIC DNA]</scope>
    <source>
        <strain evidence="1 2">CCTCC AB2012026</strain>
    </source>
</reference>
<evidence type="ECO:0000313" key="1">
    <source>
        <dbReference type="EMBL" id="RWR44973.1"/>
    </source>
</evidence>
<dbReference type="EMBL" id="SAVB01000027">
    <property type="protein sequence ID" value="RWR44973.1"/>
    <property type="molecule type" value="Genomic_DNA"/>
</dbReference>
<keyword evidence="2" id="KW-1185">Reference proteome</keyword>